<accession>A0ABD1ZKH0</accession>
<reference evidence="1 2" key="1">
    <citation type="submission" date="2024-09" db="EMBL/GenBank/DDBJ databases">
        <title>Chromosome-scale assembly of Riccia fluitans.</title>
        <authorList>
            <person name="Paukszto L."/>
            <person name="Sawicki J."/>
            <person name="Karawczyk K."/>
            <person name="Piernik-Szablinska J."/>
            <person name="Szczecinska M."/>
            <person name="Mazdziarz M."/>
        </authorList>
    </citation>
    <scope>NUCLEOTIDE SEQUENCE [LARGE SCALE GENOMIC DNA]</scope>
    <source>
        <strain evidence="1">Rf_01</strain>
        <tissue evidence="1">Aerial parts of the thallus</tissue>
    </source>
</reference>
<keyword evidence="2" id="KW-1185">Reference proteome</keyword>
<comment type="caution">
    <text evidence="1">The sequence shown here is derived from an EMBL/GenBank/DDBJ whole genome shotgun (WGS) entry which is preliminary data.</text>
</comment>
<gene>
    <name evidence="1" type="ORF">R1flu_020066</name>
</gene>
<dbReference type="Proteomes" id="UP001605036">
    <property type="component" value="Unassembled WGS sequence"/>
</dbReference>
<evidence type="ECO:0000313" key="1">
    <source>
        <dbReference type="EMBL" id="KAL2651938.1"/>
    </source>
</evidence>
<name>A0ABD1ZKH0_9MARC</name>
<sequence length="108" mass="11798">MRPWIGWVGFPVPQSFYGLDGNVELLYTLKPVGEEWNNSVPSCGYARPSLATLVCTSLSWNATGTILAAGYGRKDPVGWCDHPGALCTWNIEEQVLKISPTPSTTIKN</sequence>
<dbReference type="AlphaFoldDB" id="A0ABD1ZKH0"/>
<dbReference type="EMBL" id="JBHFFA010000001">
    <property type="protein sequence ID" value="KAL2651938.1"/>
    <property type="molecule type" value="Genomic_DNA"/>
</dbReference>
<protein>
    <submittedName>
        <fullName evidence="1">Uncharacterized protein</fullName>
    </submittedName>
</protein>
<proteinExistence type="predicted"/>
<organism evidence="1 2">
    <name type="scientific">Riccia fluitans</name>
    <dbReference type="NCBI Taxonomy" id="41844"/>
    <lineage>
        <taxon>Eukaryota</taxon>
        <taxon>Viridiplantae</taxon>
        <taxon>Streptophyta</taxon>
        <taxon>Embryophyta</taxon>
        <taxon>Marchantiophyta</taxon>
        <taxon>Marchantiopsida</taxon>
        <taxon>Marchantiidae</taxon>
        <taxon>Marchantiales</taxon>
        <taxon>Ricciaceae</taxon>
        <taxon>Riccia</taxon>
    </lineage>
</organism>
<evidence type="ECO:0000313" key="2">
    <source>
        <dbReference type="Proteomes" id="UP001605036"/>
    </source>
</evidence>